<dbReference type="HOGENOM" id="CLU_252358_0_0_9"/>
<dbReference type="EMBL" id="HF563609">
    <property type="protein sequence ID" value="CDI41008.1"/>
    <property type="molecule type" value="Genomic_DNA"/>
</dbReference>
<keyword evidence="2" id="KW-1185">Reference proteome</keyword>
<sequence>MSIWAPFGTSDFPLNQPMVGQKEFYDIFKGFTKTMKNAGMATIFPLISKWGVGKSRIGFELISEPLGMDKGWIINEDGEQKEVRIFKPNFEDKVLPLYIRYSQMCHPDLLGDNWVAYGIYTALSYLSRESDGSIQGKIMESIQDALIPMGFDRNTLGDLLQLNNVNTDELVISKERLDELTRKGMEYVKQFDIEHFMIICDEMETAGEIAKYGIEKDKELVNKVDGEAIQVITSAIKHEDPRKKYPEVSFLLLCSTAIGGSIQGIGALDRRTEMYEMLQNSFADISDFIYFLNKKGMIPEYPKGLVEAAYTIAGGNFGWFNVIMHNVDQKMEDNTIRKDTGHIFENILNSSNRFKESLIDKPAFDYIRCDDRFRQTVKHALLGQIPQKKSNYSDEEIIAMMDAKAEDGEKLFKEFYRVKLEKDDLAVYLNSQGYKRELGDNFINNFGSSFDLGILFRSLKTFSLNVKENEYIVGKEEETFLDQVRMLYPKEDIEEAARYIYSYIIEKLEKEDVKEAEYIGPNFAYLSRLDKRYRVEKDDFGFVPDTEKNKEIEELIKERSKNRKEEVKRVLSGACRALEINYPEESFYTINGVECVRTKVEGGPYLDVHGDKIVDIIWGKDEEKLKGVLLDNRLLKDGVHPVIVISDSVISTEYTDKFVKEKYEGIGKCLIFVNITRLQKDILEVMSLDKDILDIRENRNVITSTFRDRIRKIRDHFNLKAGEWFEKLDEEGWILRPIIYKKHDEKQLAVLSNAFKKMLIYDLDFEELGSKKDVRLSDAEYTELKIVLKSTTIGRMNEGQGYKETGLFIKEDENKYSINIPSCMNRILKFNGNHNQSLADYGNKFFFSLIHEVKPKRIVEQWIEFMMGLNLLLKTREGFIERISNYELNGKYSVVKKWLEDDCKKEISSMKKVINGPYLDVLEKNQVPYYKVQLQDAEKIKDSINADKLSEKDDKNMENFREVISKVEEFLGVCYQVYDSDGWNNIKTYNPNIIKDIKIDDKDKPLWFRVRHIRLFIDYINNLKDPAVKSIMKKIEEIKNNCIYEEFMLPISPITNILQKYCNELENSTDYQKMTIAGTGTMVSYINTLAYKLMDGDFSGAYKRIEDILDACGLEVIENNELKWANDKGIIGEYRTIYKNFTSIIDCYKKLPESKRWVDYFSDAPEKLKNHSEVRNLSNCIREIELFVNGGLEQEIEDNEPVMLSKPDDFLALLKKSVEDMQQYVGLIEGYRTNVMNLARTRKNEFYDILLIKTLDKVRKVQGKNPISAQINMEEYPEESTYEATKIAIQDKMNAFTNEGESFFKNSSSIKKTTFGFFKQVVEKDGDITWDDYPEEKRELELVKLIRTKVEVL</sequence>
<dbReference type="KEGG" id="tep:TepRe1_2317"/>
<reference evidence="2" key="1">
    <citation type="journal article" date="2013" name="Genome Announc.">
        <title>First genome sequence of a syntrophic acetate-oxidizing bacterium, Tepidanaerobacter acetatoxydans strain Re1.</title>
        <authorList>
            <person name="Manzoor S."/>
            <person name="Bongcam-Rudloff E."/>
            <person name="Schnurer A."/>
            <person name="Muller B."/>
        </authorList>
    </citation>
    <scope>NUCLEOTIDE SEQUENCE [LARGE SCALE GENOMIC DNA]</scope>
    <source>
        <strain evidence="2">Re1</strain>
    </source>
</reference>
<name>F4LSP2_TEPAE</name>
<dbReference type="Proteomes" id="UP000010802">
    <property type="component" value="Chromosome"/>
</dbReference>
<proteinExistence type="predicted"/>
<evidence type="ECO:0000313" key="1">
    <source>
        <dbReference type="EMBL" id="CDI41008.1"/>
    </source>
</evidence>
<dbReference type="KEGG" id="tae:TepiRe1_2489"/>
<accession>F4LSP2</accession>
<evidence type="ECO:0000313" key="2">
    <source>
        <dbReference type="Proteomes" id="UP000010802"/>
    </source>
</evidence>
<gene>
    <name evidence="1" type="ordered locus">TEPIRE1_2489</name>
</gene>
<dbReference type="OrthoDB" id="2953013at2"/>
<protein>
    <submittedName>
        <fullName evidence="1">Uncharacterized protein</fullName>
    </submittedName>
</protein>
<dbReference type="RefSeq" id="WP_013779351.1">
    <property type="nucleotide sequence ID" value="NC_015519.1"/>
</dbReference>
<organism evidence="1 2">
    <name type="scientific">Tepidanaerobacter acetatoxydans (strain DSM 21804 / JCM 16047 / Re1)</name>
    <dbReference type="NCBI Taxonomy" id="1209989"/>
    <lineage>
        <taxon>Bacteria</taxon>
        <taxon>Bacillati</taxon>
        <taxon>Bacillota</taxon>
        <taxon>Clostridia</taxon>
        <taxon>Thermosediminibacterales</taxon>
        <taxon>Tepidanaerobacteraceae</taxon>
        <taxon>Tepidanaerobacter</taxon>
    </lineage>
</organism>
<dbReference type="STRING" id="1209989.TepRe1_2317"/>
<dbReference type="eggNOG" id="ENOG502Z7T8">
    <property type="taxonomic scope" value="Bacteria"/>
</dbReference>